<sequence>MLLVVAAVIAALGVALVFVYAKGADDRAAKKYDSVEVLTVAPGKTIQPGESIDDALAAGKVVKSAVAKTQVLDGASQDSDPFQGEVALTTLYSGEQLIPAKFGAVQDVEAAATLPIPNGKIAISILVNDDGRVGKFLSPGAQVALIFTDLDEGNQPLSTHTLLDRVTVLAAGTATTLASDGTSESSSGSDGEIQQLLTIAVTQREAEQVRYAEKDGELTAALLNDASKVKKDSGVTKDNLLE</sequence>
<accession>A0ABP7I9L2</accession>
<gene>
    <name evidence="2" type="ORF">GCM10022242_14240</name>
</gene>
<comment type="caution">
    <text evidence="2">The sequence shown here is derived from an EMBL/GenBank/DDBJ whole genome shotgun (WGS) entry which is preliminary data.</text>
</comment>
<evidence type="ECO:0000259" key="1">
    <source>
        <dbReference type="Pfam" id="PF16976"/>
    </source>
</evidence>
<protein>
    <recommendedName>
        <fullName evidence="1">Flp pilus assembly protein RcpC/CpaB domain-containing protein</fullName>
    </recommendedName>
</protein>
<feature type="domain" description="Flp pilus assembly protein RcpC/CpaB" evidence="1">
    <location>
        <begin position="116"/>
        <end position="222"/>
    </location>
</feature>
<organism evidence="2 3">
    <name type="scientific">Nocardioides panacisoli</name>
    <dbReference type="NCBI Taxonomy" id="627624"/>
    <lineage>
        <taxon>Bacteria</taxon>
        <taxon>Bacillati</taxon>
        <taxon>Actinomycetota</taxon>
        <taxon>Actinomycetes</taxon>
        <taxon>Propionibacteriales</taxon>
        <taxon>Nocardioidaceae</taxon>
        <taxon>Nocardioides</taxon>
    </lineage>
</organism>
<evidence type="ECO:0000313" key="2">
    <source>
        <dbReference type="EMBL" id="GAA3812936.1"/>
    </source>
</evidence>
<dbReference type="InterPro" id="IPR031571">
    <property type="entry name" value="RcpC_dom"/>
</dbReference>
<evidence type="ECO:0000313" key="3">
    <source>
        <dbReference type="Proteomes" id="UP001501821"/>
    </source>
</evidence>
<dbReference type="Proteomes" id="UP001501821">
    <property type="component" value="Unassembled WGS sequence"/>
</dbReference>
<name>A0ABP7I9L2_9ACTN</name>
<dbReference type="EMBL" id="BAABAH010000003">
    <property type="protein sequence ID" value="GAA3812936.1"/>
    <property type="molecule type" value="Genomic_DNA"/>
</dbReference>
<dbReference type="InterPro" id="IPR017592">
    <property type="entry name" value="Pilus_assmbl_Flp-typ_CpaB"/>
</dbReference>
<proteinExistence type="predicted"/>
<reference evidence="3" key="1">
    <citation type="journal article" date="2019" name="Int. J. Syst. Evol. Microbiol.">
        <title>The Global Catalogue of Microorganisms (GCM) 10K type strain sequencing project: providing services to taxonomists for standard genome sequencing and annotation.</title>
        <authorList>
            <consortium name="The Broad Institute Genomics Platform"/>
            <consortium name="The Broad Institute Genome Sequencing Center for Infectious Disease"/>
            <person name="Wu L."/>
            <person name="Ma J."/>
        </authorList>
    </citation>
    <scope>NUCLEOTIDE SEQUENCE [LARGE SCALE GENOMIC DNA]</scope>
    <source>
        <strain evidence="3">JCM 16953</strain>
    </source>
</reference>
<dbReference type="Pfam" id="PF16976">
    <property type="entry name" value="RcpC"/>
    <property type="match status" value="1"/>
</dbReference>
<keyword evidence="3" id="KW-1185">Reference proteome</keyword>
<dbReference type="NCBIfam" id="TIGR03177">
    <property type="entry name" value="pilus_cpaB"/>
    <property type="match status" value="1"/>
</dbReference>